<dbReference type="HOGENOM" id="CLU_3167466_0_0_6"/>
<gene>
    <name evidence="1" type="ORF">EDWATA_03707</name>
</gene>
<dbReference type="AlphaFoldDB" id="D4FA89"/>
<dbReference type="Proteomes" id="UP000003692">
    <property type="component" value="Unassembled WGS sequence"/>
</dbReference>
<evidence type="ECO:0000313" key="1">
    <source>
        <dbReference type="EMBL" id="EFE21317.1"/>
    </source>
</evidence>
<organism evidence="1 2">
    <name type="scientific">Edwardsiella tarda ATCC 23685</name>
    <dbReference type="NCBI Taxonomy" id="500638"/>
    <lineage>
        <taxon>Bacteria</taxon>
        <taxon>Pseudomonadati</taxon>
        <taxon>Pseudomonadota</taxon>
        <taxon>Gammaproteobacteria</taxon>
        <taxon>Enterobacterales</taxon>
        <taxon>Hafniaceae</taxon>
        <taxon>Edwardsiella</taxon>
    </lineage>
</organism>
<accession>D4FA89</accession>
<comment type="caution">
    <text evidence="1">The sequence shown here is derived from an EMBL/GenBank/DDBJ whole genome shotgun (WGS) entry which is preliminary data.</text>
</comment>
<name>D4FA89_EDWTA</name>
<evidence type="ECO:0000313" key="2">
    <source>
        <dbReference type="Proteomes" id="UP000003692"/>
    </source>
</evidence>
<sequence length="47" mass="5551">MKYISCLFLFYCAEYFLTDDEDSISACRMEKREGSKNDNSLKMGRLK</sequence>
<proteinExistence type="predicted"/>
<reference evidence="1 2" key="1">
    <citation type="submission" date="2010-02" db="EMBL/GenBank/DDBJ databases">
        <authorList>
            <person name="Weinstock G."/>
            <person name="Sodergren E."/>
            <person name="Clifton S."/>
            <person name="Fulton L."/>
            <person name="Fulton B."/>
            <person name="Courtney L."/>
            <person name="Fronick C."/>
            <person name="Harrison M."/>
            <person name="Strong C."/>
            <person name="Farmer C."/>
            <person name="Delahaunty K."/>
            <person name="Markovic C."/>
            <person name="Hall O."/>
            <person name="Minx P."/>
            <person name="Tomlinson C."/>
            <person name="Mitreva M."/>
            <person name="Nelson J."/>
            <person name="Hou S."/>
            <person name="Wollam A."/>
            <person name="Pepin K.H."/>
            <person name="Johnson M."/>
            <person name="Bhonagiri V."/>
            <person name="Zhang X."/>
            <person name="Suruliraj S."/>
            <person name="Warren W."/>
            <person name="Chinwalla A."/>
            <person name="Mardis E.R."/>
            <person name="Wilson R.K."/>
        </authorList>
    </citation>
    <scope>NUCLEOTIDE SEQUENCE [LARGE SCALE GENOMIC DNA]</scope>
    <source>
        <strain evidence="1 2">ATCC 23685</strain>
    </source>
</reference>
<dbReference type="EMBL" id="ADGK01000289">
    <property type="protein sequence ID" value="EFE21317.1"/>
    <property type="molecule type" value="Genomic_DNA"/>
</dbReference>
<protein>
    <submittedName>
        <fullName evidence="1">Uncharacterized protein</fullName>
    </submittedName>
</protein>